<name>A0A4Z1PLC8_9PEZI</name>
<organism evidence="2 3">
    <name type="scientific">Venturia nashicola</name>
    <dbReference type="NCBI Taxonomy" id="86259"/>
    <lineage>
        <taxon>Eukaryota</taxon>
        <taxon>Fungi</taxon>
        <taxon>Dikarya</taxon>
        <taxon>Ascomycota</taxon>
        <taxon>Pezizomycotina</taxon>
        <taxon>Dothideomycetes</taxon>
        <taxon>Pleosporomycetidae</taxon>
        <taxon>Venturiales</taxon>
        <taxon>Venturiaceae</taxon>
        <taxon>Venturia</taxon>
    </lineage>
</organism>
<feature type="signal peptide" evidence="1">
    <location>
        <begin position="1"/>
        <end position="17"/>
    </location>
</feature>
<dbReference type="EMBL" id="SNSC02000007">
    <property type="protein sequence ID" value="TID22854.1"/>
    <property type="molecule type" value="Genomic_DNA"/>
</dbReference>
<sequence>MKLALLTLAACALTVTASNCEDNFNWCGWDLLKRGDYRDYIKAALTDAKKPITEHNVNNSLFKCANNGKGDASFLKICEGTCEYGGSGKSNDFCS</sequence>
<dbReference type="AlphaFoldDB" id="A0A4Z1PLC8"/>
<keyword evidence="1" id="KW-0732">Signal</keyword>
<accession>A0A4Z1PLC8</accession>
<dbReference type="Proteomes" id="UP000298493">
    <property type="component" value="Unassembled WGS sequence"/>
</dbReference>
<protein>
    <submittedName>
        <fullName evidence="2">Uncharacterized protein</fullName>
    </submittedName>
</protein>
<evidence type="ECO:0000256" key="1">
    <source>
        <dbReference type="SAM" id="SignalP"/>
    </source>
</evidence>
<gene>
    <name evidence="2" type="ORF">E6O75_ATG02028</name>
</gene>
<reference evidence="2 3" key="1">
    <citation type="submission" date="2019-04" db="EMBL/GenBank/DDBJ databases">
        <title>High contiguity whole genome sequence and gene annotation resource for two Venturia nashicola isolates.</title>
        <authorList>
            <person name="Prokchorchik M."/>
            <person name="Won K."/>
            <person name="Lee Y."/>
            <person name="Choi E.D."/>
            <person name="Segonzac C."/>
            <person name="Sohn K.H."/>
        </authorList>
    </citation>
    <scope>NUCLEOTIDE SEQUENCE [LARGE SCALE GENOMIC DNA]</scope>
    <source>
        <strain evidence="2 3">PRI2</strain>
    </source>
</reference>
<comment type="caution">
    <text evidence="2">The sequence shown here is derived from an EMBL/GenBank/DDBJ whole genome shotgun (WGS) entry which is preliminary data.</text>
</comment>
<keyword evidence="3" id="KW-1185">Reference proteome</keyword>
<dbReference type="OrthoDB" id="4186099at2759"/>
<feature type="chain" id="PRO_5021476069" evidence="1">
    <location>
        <begin position="18"/>
        <end position="95"/>
    </location>
</feature>
<evidence type="ECO:0000313" key="2">
    <source>
        <dbReference type="EMBL" id="TID22854.1"/>
    </source>
</evidence>
<dbReference type="STRING" id="86259.A0A4Z1PLC8"/>
<evidence type="ECO:0000313" key="3">
    <source>
        <dbReference type="Proteomes" id="UP000298493"/>
    </source>
</evidence>
<proteinExistence type="predicted"/>